<comment type="caution">
    <text evidence="2">The sequence shown here is derived from an EMBL/GenBank/DDBJ whole genome shotgun (WGS) entry which is preliminary data.</text>
</comment>
<evidence type="ECO:0000313" key="2">
    <source>
        <dbReference type="EMBL" id="KAL0387510.1"/>
    </source>
</evidence>
<feature type="compositionally biased region" description="Basic residues" evidence="1">
    <location>
        <begin position="80"/>
        <end position="96"/>
    </location>
</feature>
<feature type="region of interest" description="Disordered" evidence="1">
    <location>
        <begin position="66"/>
        <end position="96"/>
    </location>
</feature>
<name>A0AAW2S5Z2_SESRA</name>
<gene>
    <name evidence="2" type="ORF">Sradi_2632800</name>
</gene>
<protein>
    <submittedName>
        <fullName evidence="2">Uncharacterized protein</fullName>
    </submittedName>
</protein>
<accession>A0AAW2S5Z2</accession>
<organism evidence="2">
    <name type="scientific">Sesamum radiatum</name>
    <name type="common">Black benniseed</name>
    <dbReference type="NCBI Taxonomy" id="300843"/>
    <lineage>
        <taxon>Eukaryota</taxon>
        <taxon>Viridiplantae</taxon>
        <taxon>Streptophyta</taxon>
        <taxon>Embryophyta</taxon>
        <taxon>Tracheophyta</taxon>
        <taxon>Spermatophyta</taxon>
        <taxon>Magnoliopsida</taxon>
        <taxon>eudicotyledons</taxon>
        <taxon>Gunneridae</taxon>
        <taxon>Pentapetalae</taxon>
        <taxon>asterids</taxon>
        <taxon>lamiids</taxon>
        <taxon>Lamiales</taxon>
        <taxon>Pedaliaceae</taxon>
        <taxon>Sesamum</taxon>
    </lineage>
</organism>
<dbReference type="EMBL" id="JACGWJ010000011">
    <property type="protein sequence ID" value="KAL0387510.1"/>
    <property type="molecule type" value="Genomic_DNA"/>
</dbReference>
<sequence>MGRVGSLLGQRQHPLQAASVVGTSALPPWPRSVSCAAYLLRRHSTVPNVPSPSRAAVRADLEAHAVPRDPRAPVRARAVGPRRRRPISRMRKTRWV</sequence>
<reference evidence="2" key="1">
    <citation type="submission" date="2020-06" db="EMBL/GenBank/DDBJ databases">
        <authorList>
            <person name="Li T."/>
            <person name="Hu X."/>
            <person name="Zhang T."/>
            <person name="Song X."/>
            <person name="Zhang H."/>
            <person name="Dai N."/>
            <person name="Sheng W."/>
            <person name="Hou X."/>
            <person name="Wei L."/>
        </authorList>
    </citation>
    <scope>NUCLEOTIDE SEQUENCE</scope>
    <source>
        <strain evidence="2">G02</strain>
        <tissue evidence="2">Leaf</tissue>
    </source>
</reference>
<reference evidence="2" key="2">
    <citation type="journal article" date="2024" name="Plant">
        <title>Genomic evolution and insights into agronomic trait innovations of Sesamum species.</title>
        <authorList>
            <person name="Miao H."/>
            <person name="Wang L."/>
            <person name="Qu L."/>
            <person name="Liu H."/>
            <person name="Sun Y."/>
            <person name="Le M."/>
            <person name="Wang Q."/>
            <person name="Wei S."/>
            <person name="Zheng Y."/>
            <person name="Lin W."/>
            <person name="Duan Y."/>
            <person name="Cao H."/>
            <person name="Xiong S."/>
            <person name="Wang X."/>
            <person name="Wei L."/>
            <person name="Li C."/>
            <person name="Ma Q."/>
            <person name="Ju M."/>
            <person name="Zhao R."/>
            <person name="Li G."/>
            <person name="Mu C."/>
            <person name="Tian Q."/>
            <person name="Mei H."/>
            <person name="Zhang T."/>
            <person name="Gao T."/>
            <person name="Zhang H."/>
        </authorList>
    </citation>
    <scope>NUCLEOTIDE SEQUENCE</scope>
    <source>
        <strain evidence="2">G02</strain>
    </source>
</reference>
<dbReference type="AlphaFoldDB" id="A0AAW2S5Z2"/>
<proteinExistence type="predicted"/>
<evidence type="ECO:0000256" key="1">
    <source>
        <dbReference type="SAM" id="MobiDB-lite"/>
    </source>
</evidence>